<evidence type="ECO:0000313" key="8">
    <source>
        <dbReference type="EMBL" id="KAK9828730.1"/>
    </source>
</evidence>
<gene>
    <name evidence="8" type="ORF">WJX72_001758</name>
</gene>
<dbReference type="Proteomes" id="UP001489004">
    <property type="component" value="Unassembled WGS sequence"/>
</dbReference>
<keyword evidence="5" id="KW-0175">Coiled coil</keyword>
<sequence>MQGPRGEDCPFQLGDSVIVGNRRRLRGTIRYVGPVGFAGGDWVGMELDQPEGRTDGELQGIRYFHCPPQCGLFIQADYLRPET</sequence>
<keyword evidence="9" id="KW-1185">Reference proteome</keyword>
<keyword evidence="6" id="KW-0206">Cytoskeleton</keyword>
<evidence type="ECO:0000256" key="5">
    <source>
        <dbReference type="ARBA" id="ARBA00023054"/>
    </source>
</evidence>
<dbReference type="EMBL" id="JALJOR010000001">
    <property type="protein sequence ID" value="KAK9828730.1"/>
    <property type="molecule type" value="Genomic_DNA"/>
</dbReference>
<name>A0AAW1R5B1_9CHLO</name>
<keyword evidence="2" id="KW-0963">Cytoplasm</keyword>
<evidence type="ECO:0000256" key="1">
    <source>
        <dbReference type="ARBA" id="ARBA00004186"/>
    </source>
</evidence>
<dbReference type="SMART" id="SM01052">
    <property type="entry name" value="CAP_GLY"/>
    <property type="match status" value="1"/>
</dbReference>
<comment type="caution">
    <text evidence="8">The sequence shown here is derived from an EMBL/GenBank/DDBJ whole genome shotgun (WGS) entry which is preliminary data.</text>
</comment>
<dbReference type="PROSITE" id="PS50245">
    <property type="entry name" value="CAP_GLY_2"/>
    <property type="match status" value="1"/>
</dbReference>
<dbReference type="Pfam" id="PF01302">
    <property type="entry name" value="CAP_GLY"/>
    <property type="match status" value="1"/>
</dbReference>
<reference evidence="8 9" key="1">
    <citation type="journal article" date="2024" name="Nat. Commun.">
        <title>Phylogenomics reveals the evolutionary origins of lichenization in chlorophyte algae.</title>
        <authorList>
            <person name="Puginier C."/>
            <person name="Libourel C."/>
            <person name="Otte J."/>
            <person name="Skaloud P."/>
            <person name="Haon M."/>
            <person name="Grisel S."/>
            <person name="Petersen M."/>
            <person name="Berrin J.G."/>
            <person name="Delaux P.M."/>
            <person name="Dal Grande F."/>
            <person name="Keller J."/>
        </authorList>
    </citation>
    <scope>NUCLEOTIDE SEQUENCE [LARGE SCALE GENOMIC DNA]</scope>
    <source>
        <strain evidence="8 9">SAG 2043</strain>
    </source>
</reference>
<dbReference type="InterPro" id="IPR000938">
    <property type="entry name" value="CAP-Gly_domain"/>
</dbReference>
<evidence type="ECO:0000259" key="7">
    <source>
        <dbReference type="PROSITE" id="PS50245"/>
    </source>
</evidence>
<feature type="domain" description="CAP-Gly" evidence="7">
    <location>
        <begin position="33"/>
        <end position="75"/>
    </location>
</feature>
<proteinExistence type="predicted"/>
<dbReference type="PANTHER" id="PTHR18916:SF6">
    <property type="entry name" value="DYNACTIN SUBUNIT 1"/>
    <property type="match status" value="1"/>
</dbReference>
<dbReference type="GO" id="GO:0030286">
    <property type="term" value="C:dynein complex"/>
    <property type="evidence" value="ECO:0007669"/>
    <property type="project" value="UniProtKB-KW"/>
</dbReference>
<dbReference type="PANTHER" id="PTHR18916">
    <property type="entry name" value="DYNACTIN 1-RELATED MICROTUBULE-BINDING"/>
    <property type="match status" value="1"/>
</dbReference>
<evidence type="ECO:0000256" key="6">
    <source>
        <dbReference type="ARBA" id="ARBA00023212"/>
    </source>
</evidence>
<keyword evidence="4" id="KW-0243">Dynein</keyword>
<comment type="subcellular location">
    <subcellularLocation>
        <location evidence="1">Cytoplasm</location>
        <location evidence="1">Cytoskeleton</location>
        <location evidence="1">Spindle</location>
    </subcellularLocation>
</comment>
<organism evidence="8 9">
    <name type="scientific">[Myrmecia] bisecta</name>
    <dbReference type="NCBI Taxonomy" id="41462"/>
    <lineage>
        <taxon>Eukaryota</taxon>
        <taxon>Viridiplantae</taxon>
        <taxon>Chlorophyta</taxon>
        <taxon>core chlorophytes</taxon>
        <taxon>Trebouxiophyceae</taxon>
        <taxon>Trebouxiales</taxon>
        <taxon>Trebouxiaceae</taxon>
        <taxon>Myrmecia</taxon>
    </lineage>
</organism>
<dbReference type="GO" id="GO:0005874">
    <property type="term" value="C:microtubule"/>
    <property type="evidence" value="ECO:0007669"/>
    <property type="project" value="UniProtKB-KW"/>
</dbReference>
<keyword evidence="3" id="KW-0493">Microtubule</keyword>
<dbReference type="InterPro" id="IPR036859">
    <property type="entry name" value="CAP-Gly_dom_sf"/>
</dbReference>
<protein>
    <recommendedName>
        <fullName evidence="7">CAP-Gly domain-containing protein</fullName>
    </recommendedName>
</protein>
<evidence type="ECO:0000256" key="4">
    <source>
        <dbReference type="ARBA" id="ARBA00023017"/>
    </source>
</evidence>
<accession>A0AAW1R5B1</accession>
<dbReference type="Gene3D" id="2.30.30.190">
    <property type="entry name" value="CAP Gly-rich-like domain"/>
    <property type="match status" value="1"/>
</dbReference>
<dbReference type="SUPFAM" id="SSF74924">
    <property type="entry name" value="Cap-Gly domain"/>
    <property type="match status" value="1"/>
</dbReference>
<evidence type="ECO:0000313" key="9">
    <source>
        <dbReference type="Proteomes" id="UP001489004"/>
    </source>
</evidence>
<evidence type="ECO:0000256" key="2">
    <source>
        <dbReference type="ARBA" id="ARBA00022490"/>
    </source>
</evidence>
<dbReference type="AlphaFoldDB" id="A0AAW1R5B1"/>
<evidence type="ECO:0000256" key="3">
    <source>
        <dbReference type="ARBA" id="ARBA00022701"/>
    </source>
</evidence>
<dbReference type="GO" id="GO:0005819">
    <property type="term" value="C:spindle"/>
    <property type="evidence" value="ECO:0007669"/>
    <property type="project" value="UniProtKB-SubCell"/>
</dbReference>